<gene>
    <name evidence="2" type="ORF">QJS10_CPB11g01168</name>
</gene>
<sequence>MLECQSVTLGPPSKPAFLVRESSIKESEIPIREVSRVETPSANESTGGPSAVFKRVYNGD</sequence>
<feature type="compositionally biased region" description="Polar residues" evidence="1">
    <location>
        <begin position="38"/>
        <end position="48"/>
    </location>
</feature>
<reference evidence="2" key="1">
    <citation type="journal article" date="2023" name="Nat. Commun.">
        <title>Diploid and tetraploid genomes of Acorus and the evolution of monocots.</title>
        <authorList>
            <person name="Ma L."/>
            <person name="Liu K.W."/>
            <person name="Li Z."/>
            <person name="Hsiao Y.Y."/>
            <person name="Qi Y."/>
            <person name="Fu T."/>
            <person name="Tang G.D."/>
            <person name="Zhang D."/>
            <person name="Sun W.H."/>
            <person name="Liu D.K."/>
            <person name="Li Y."/>
            <person name="Chen G.Z."/>
            <person name="Liu X.D."/>
            <person name="Liao X.Y."/>
            <person name="Jiang Y.T."/>
            <person name="Yu X."/>
            <person name="Hao Y."/>
            <person name="Huang J."/>
            <person name="Zhao X.W."/>
            <person name="Ke S."/>
            <person name="Chen Y.Y."/>
            <person name="Wu W.L."/>
            <person name="Hsu J.L."/>
            <person name="Lin Y.F."/>
            <person name="Huang M.D."/>
            <person name="Li C.Y."/>
            <person name="Huang L."/>
            <person name="Wang Z.W."/>
            <person name="Zhao X."/>
            <person name="Zhong W.Y."/>
            <person name="Peng D.H."/>
            <person name="Ahmad S."/>
            <person name="Lan S."/>
            <person name="Zhang J.S."/>
            <person name="Tsai W.C."/>
            <person name="Van de Peer Y."/>
            <person name="Liu Z.J."/>
        </authorList>
    </citation>
    <scope>NUCLEOTIDE SEQUENCE</scope>
    <source>
        <strain evidence="2">CP</strain>
    </source>
</reference>
<keyword evidence="3" id="KW-1185">Reference proteome</keyword>
<name>A0AAV9DRX7_ACOCL</name>
<protein>
    <submittedName>
        <fullName evidence="2">Uncharacterized protein</fullName>
    </submittedName>
</protein>
<comment type="caution">
    <text evidence="2">The sequence shown here is derived from an EMBL/GenBank/DDBJ whole genome shotgun (WGS) entry which is preliminary data.</text>
</comment>
<evidence type="ECO:0000256" key="1">
    <source>
        <dbReference type="SAM" id="MobiDB-lite"/>
    </source>
</evidence>
<accession>A0AAV9DRX7</accession>
<dbReference type="EMBL" id="JAUJYO010000011">
    <property type="protein sequence ID" value="KAK1304018.1"/>
    <property type="molecule type" value="Genomic_DNA"/>
</dbReference>
<reference evidence="2" key="2">
    <citation type="submission" date="2023-06" db="EMBL/GenBank/DDBJ databases">
        <authorList>
            <person name="Ma L."/>
            <person name="Liu K.-W."/>
            <person name="Li Z."/>
            <person name="Hsiao Y.-Y."/>
            <person name="Qi Y."/>
            <person name="Fu T."/>
            <person name="Tang G."/>
            <person name="Zhang D."/>
            <person name="Sun W.-H."/>
            <person name="Liu D.-K."/>
            <person name="Li Y."/>
            <person name="Chen G.-Z."/>
            <person name="Liu X.-D."/>
            <person name="Liao X.-Y."/>
            <person name="Jiang Y.-T."/>
            <person name="Yu X."/>
            <person name="Hao Y."/>
            <person name="Huang J."/>
            <person name="Zhao X.-W."/>
            <person name="Ke S."/>
            <person name="Chen Y.-Y."/>
            <person name="Wu W.-L."/>
            <person name="Hsu J.-L."/>
            <person name="Lin Y.-F."/>
            <person name="Huang M.-D."/>
            <person name="Li C.-Y."/>
            <person name="Huang L."/>
            <person name="Wang Z.-W."/>
            <person name="Zhao X."/>
            <person name="Zhong W.-Y."/>
            <person name="Peng D.-H."/>
            <person name="Ahmad S."/>
            <person name="Lan S."/>
            <person name="Zhang J.-S."/>
            <person name="Tsai W.-C."/>
            <person name="Van De Peer Y."/>
            <person name="Liu Z.-J."/>
        </authorList>
    </citation>
    <scope>NUCLEOTIDE SEQUENCE</scope>
    <source>
        <strain evidence="2">CP</strain>
        <tissue evidence="2">Leaves</tissue>
    </source>
</reference>
<evidence type="ECO:0000313" key="2">
    <source>
        <dbReference type="EMBL" id="KAK1304018.1"/>
    </source>
</evidence>
<organism evidence="2 3">
    <name type="scientific">Acorus calamus</name>
    <name type="common">Sweet flag</name>
    <dbReference type="NCBI Taxonomy" id="4465"/>
    <lineage>
        <taxon>Eukaryota</taxon>
        <taxon>Viridiplantae</taxon>
        <taxon>Streptophyta</taxon>
        <taxon>Embryophyta</taxon>
        <taxon>Tracheophyta</taxon>
        <taxon>Spermatophyta</taxon>
        <taxon>Magnoliopsida</taxon>
        <taxon>Liliopsida</taxon>
        <taxon>Acoraceae</taxon>
        <taxon>Acorus</taxon>
    </lineage>
</organism>
<evidence type="ECO:0000313" key="3">
    <source>
        <dbReference type="Proteomes" id="UP001180020"/>
    </source>
</evidence>
<dbReference type="AlphaFoldDB" id="A0AAV9DRX7"/>
<proteinExistence type="predicted"/>
<feature type="region of interest" description="Disordered" evidence="1">
    <location>
        <begin position="31"/>
        <end position="60"/>
    </location>
</feature>
<dbReference type="Proteomes" id="UP001180020">
    <property type="component" value="Unassembled WGS sequence"/>
</dbReference>